<keyword evidence="4" id="KW-0028">Amino-acid biosynthesis</keyword>
<dbReference type="GO" id="GO:0046872">
    <property type="term" value="F:metal ion binding"/>
    <property type="evidence" value="ECO:0007669"/>
    <property type="project" value="UniProtKB-KW"/>
</dbReference>
<dbReference type="EC" id="1.4.7.1" evidence="15"/>
<protein>
    <recommendedName>
        <fullName evidence="15">glutamate synthase (ferredoxin)</fullName>
        <ecNumber evidence="15">1.4.7.1</ecNumber>
    </recommendedName>
</protein>
<evidence type="ECO:0000256" key="1">
    <source>
        <dbReference type="ARBA" id="ARBA00001917"/>
    </source>
</evidence>
<dbReference type="GO" id="GO:0016041">
    <property type="term" value="F:glutamate synthase (ferredoxin) activity"/>
    <property type="evidence" value="ECO:0007669"/>
    <property type="project" value="UniProtKB-EC"/>
</dbReference>
<evidence type="ECO:0000256" key="5">
    <source>
        <dbReference type="ARBA" id="ARBA00022630"/>
    </source>
</evidence>
<dbReference type="AlphaFoldDB" id="A0A914XZT6"/>
<evidence type="ECO:0000256" key="15">
    <source>
        <dbReference type="ARBA" id="ARBA00039085"/>
    </source>
</evidence>
<proteinExistence type="inferred from homology"/>
<evidence type="ECO:0000256" key="12">
    <source>
        <dbReference type="ARBA" id="ARBA00023164"/>
    </source>
</evidence>
<dbReference type="PANTHER" id="PTHR11938">
    <property type="entry name" value="FAD NADPH DEHYDROGENASE/OXIDOREDUCTASE"/>
    <property type="match status" value="1"/>
</dbReference>
<dbReference type="InterPro" id="IPR029055">
    <property type="entry name" value="Ntn_hydrolases_N"/>
</dbReference>
<organism evidence="17 18">
    <name type="scientific">Panagrolaimus superbus</name>
    <dbReference type="NCBI Taxonomy" id="310955"/>
    <lineage>
        <taxon>Eukaryota</taxon>
        <taxon>Metazoa</taxon>
        <taxon>Ecdysozoa</taxon>
        <taxon>Nematoda</taxon>
        <taxon>Chromadorea</taxon>
        <taxon>Rhabditida</taxon>
        <taxon>Tylenchina</taxon>
        <taxon>Panagrolaimomorpha</taxon>
        <taxon>Panagrolaimoidea</taxon>
        <taxon>Panagrolaimidae</taxon>
        <taxon>Panagrolaimus</taxon>
    </lineage>
</organism>
<evidence type="ECO:0000256" key="10">
    <source>
        <dbReference type="ARBA" id="ARBA00023004"/>
    </source>
</evidence>
<keyword evidence="12" id="KW-0314">Glutamate biosynthesis</keyword>
<keyword evidence="13" id="KW-0003">3Fe-4S</keyword>
<dbReference type="Pfam" id="PF00310">
    <property type="entry name" value="GATase_2"/>
    <property type="match status" value="1"/>
</dbReference>
<evidence type="ECO:0000256" key="9">
    <source>
        <dbReference type="ARBA" id="ARBA00023002"/>
    </source>
</evidence>
<evidence type="ECO:0000313" key="17">
    <source>
        <dbReference type="Proteomes" id="UP000887577"/>
    </source>
</evidence>
<evidence type="ECO:0000256" key="2">
    <source>
        <dbReference type="ARBA" id="ARBA00001927"/>
    </source>
</evidence>
<evidence type="ECO:0000313" key="18">
    <source>
        <dbReference type="WBParaSite" id="PSU_v2.g11151.t1"/>
    </source>
</evidence>
<keyword evidence="5" id="KW-0285">Flavoprotein</keyword>
<dbReference type="WBParaSite" id="PSU_v2.g11151.t1">
    <property type="protein sequence ID" value="PSU_v2.g11151.t1"/>
    <property type="gene ID" value="PSU_v2.g11151"/>
</dbReference>
<dbReference type="PROSITE" id="PS51278">
    <property type="entry name" value="GATASE_TYPE_2"/>
    <property type="match status" value="1"/>
</dbReference>
<sequence length="189" mass="21036">MLAHNGEINTIEGNRRWAQARSKVWKTPRFDIAEFDPVISMHGSDSQSLDNMLELMVAGGMELIQALRILVPPATQSLEFKDPDLAAFYEFHGLNSEPWDGPAGIVACDSRYAVCTLDRNGLRPARWMLTADRHFLVASEAGVWEVPTERVVRKGKLGPGEMIAIDLRRGDLLDSDAVDRINRGRAPPN</sequence>
<dbReference type="GO" id="GO:0051538">
    <property type="term" value="F:3 iron, 4 sulfur cluster binding"/>
    <property type="evidence" value="ECO:0007669"/>
    <property type="project" value="UniProtKB-KW"/>
</dbReference>
<dbReference type="SUPFAM" id="SSF56235">
    <property type="entry name" value="N-terminal nucleophile aminohydrolases (Ntn hydrolases)"/>
    <property type="match status" value="1"/>
</dbReference>
<evidence type="ECO:0000256" key="8">
    <source>
        <dbReference type="ARBA" id="ARBA00022962"/>
    </source>
</evidence>
<evidence type="ECO:0000256" key="6">
    <source>
        <dbReference type="ARBA" id="ARBA00022643"/>
    </source>
</evidence>
<evidence type="ECO:0000256" key="11">
    <source>
        <dbReference type="ARBA" id="ARBA00023014"/>
    </source>
</evidence>
<evidence type="ECO:0000256" key="3">
    <source>
        <dbReference type="ARBA" id="ARBA00009716"/>
    </source>
</evidence>
<evidence type="ECO:0000256" key="14">
    <source>
        <dbReference type="ARBA" id="ARBA00037928"/>
    </source>
</evidence>
<accession>A0A914XZT6</accession>
<keyword evidence="9" id="KW-0560">Oxidoreductase</keyword>
<keyword evidence="10" id="KW-0408">Iron</keyword>
<name>A0A914XZT6_9BILA</name>
<dbReference type="GO" id="GO:0006537">
    <property type="term" value="P:glutamate biosynthetic process"/>
    <property type="evidence" value="ECO:0007669"/>
    <property type="project" value="UniProtKB-KW"/>
</dbReference>
<comment type="cofactor">
    <cofactor evidence="1">
        <name>FMN</name>
        <dbReference type="ChEBI" id="CHEBI:58210"/>
    </cofactor>
</comment>
<keyword evidence="11" id="KW-0411">Iron-sulfur</keyword>
<comment type="pathway">
    <text evidence="14">Amino-acid biosynthesis; L-glutamate biosynthesis via GLT pathway; L-glutamate from 2-oxoglutarate and L-glutamine (ferredoxin route): step 1/1.</text>
</comment>
<evidence type="ECO:0000259" key="16">
    <source>
        <dbReference type="PROSITE" id="PS51278"/>
    </source>
</evidence>
<comment type="cofactor">
    <cofactor evidence="2">
        <name>[3Fe-4S] cluster</name>
        <dbReference type="ChEBI" id="CHEBI:21137"/>
    </cofactor>
</comment>
<comment type="similarity">
    <text evidence="3">Belongs to the glutamate synthase family.</text>
</comment>
<keyword evidence="7" id="KW-0479">Metal-binding</keyword>
<feature type="domain" description="Glutamine amidotransferase type-2" evidence="16">
    <location>
        <begin position="1"/>
        <end position="168"/>
    </location>
</feature>
<evidence type="ECO:0000256" key="7">
    <source>
        <dbReference type="ARBA" id="ARBA00022723"/>
    </source>
</evidence>
<dbReference type="InterPro" id="IPR017932">
    <property type="entry name" value="GATase_2_dom"/>
</dbReference>
<keyword evidence="6" id="KW-0288">FMN</keyword>
<evidence type="ECO:0000256" key="4">
    <source>
        <dbReference type="ARBA" id="ARBA00022605"/>
    </source>
</evidence>
<dbReference type="PANTHER" id="PTHR11938:SF148">
    <property type="entry name" value="GLUTAMATE SYNTHASE [NADPH] LARGE CHAIN"/>
    <property type="match status" value="1"/>
</dbReference>
<dbReference type="Gene3D" id="3.60.20.10">
    <property type="entry name" value="Glutamine Phosphoribosylpyrophosphate, subunit 1, domain 1"/>
    <property type="match status" value="1"/>
</dbReference>
<reference evidence="18" key="1">
    <citation type="submission" date="2022-11" db="UniProtKB">
        <authorList>
            <consortium name="WormBaseParasite"/>
        </authorList>
    </citation>
    <scope>IDENTIFICATION</scope>
</reference>
<dbReference type="Proteomes" id="UP000887577">
    <property type="component" value="Unplaced"/>
</dbReference>
<dbReference type="GO" id="GO:0019676">
    <property type="term" value="P:ammonia assimilation cycle"/>
    <property type="evidence" value="ECO:0007669"/>
    <property type="project" value="TreeGrafter"/>
</dbReference>
<keyword evidence="8" id="KW-0315">Glutamine amidotransferase</keyword>
<dbReference type="InterPro" id="IPR050711">
    <property type="entry name" value="ET-N_metabolism_enzyme"/>
</dbReference>
<evidence type="ECO:0000256" key="13">
    <source>
        <dbReference type="ARBA" id="ARBA00023291"/>
    </source>
</evidence>
<keyword evidence="17" id="KW-1185">Reference proteome</keyword>